<dbReference type="SUPFAM" id="SSF54928">
    <property type="entry name" value="RNA-binding domain, RBD"/>
    <property type="match status" value="1"/>
</dbReference>
<dbReference type="GO" id="GO:0003723">
    <property type="term" value="F:RNA binding"/>
    <property type="evidence" value="ECO:0007669"/>
    <property type="project" value="UniProtKB-KW"/>
</dbReference>
<comment type="caution">
    <text evidence="6">The sequence shown here is derived from an EMBL/GenBank/DDBJ whole genome shotgun (WGS) entry which is preliminary data.</text>
</comment>
<dbReference type="InterPro" id="IPR035979">
    <property type="entry name" value="RBD_domain_sf"/>
</dbReference>
<gene>
    <name evidence="6" type="ORF">Acr_16g0010060</name>
</gene>
<feature type="compositionally biased region" description="Low complexity" evidence="4">
    <location>
        <begin position="1"/>
        <end position="21"/>
    </location>
</feature>
<dbReference type="InterPro" id="IPR000504">
    <property type="entry name" value="RRM_dom"/>
</dbReference>
<dbReference type="Proteomes" id="UP000585474">
    <property type="component" value="Unassembled WGS sequence"/>
</dbReference>
<dbReference type="EMBL" id="BJWL01000016">
    <property type="protein sequence ID" value="GFZ04382.1"/>
    <property type="molecule type" value="Genomic_DNA"/>
</dbReference>
<evidence type="ECO:0000256" key="4">
    <source>
        <dbReference type="SAM" id="MobiDB-lite"/>
    </source>
</evidence>
<keyword evidence="3" id="KW-0539">Nucleus</keyword>
<keyword evidence="7" id="KW-1185">Reference proteome</keyword>
<evidence type="ECO:0000313" key="6">
    <source>
        <dbReference type="EMBL" id="GFZ04382.1"/>
    </source>
</evidence>
<dbReference type="OrthoDB" id="431169at2759"/>
<dbReference type="FunFam" id="3.30.70.330:FF:000037">
    <property type="entry name" value="RNA-binding protein with multiple splicing 2"/>
    <property type="match status" value="1"/>
</dbReference>
<dbReference type="Gene3D" id="3.30.70.330">
    <property type="match status" value="2"/>
</dbReference>
<accession>A0A7J0G0B4</accession>
<dbReference type="GO" id="GO:0005634">
    <property type="term" value="C:nucleus"/>
    <property type="evidence" value="ECO:0007669"/>
    <property type="project" value="UniProtKB-SubCell"/>
</dbReference>
<sequence>MAADRSPYSASRSGGASASSTPPMPMENPNRLPIDEVRTIFISGLPEDVKERELQNLLRWLPGYEASQVNFKGEHPMGFALFSTPQFAIAAKDALQELVFDAESKSVLHTEMAKKNLFVKRGIVADSNAYDQSKRMRTGGDYTHTGYSSPSPFHPPPAPVWAPHGYMAPPPPPPYDPYGGYPVPPVPMPAPPLYWHQIVTFMFRQPGFKQMKILRQERHTVCFIEFEDVNSATNMHHTFQGAVIPSSGSVGMRIQYPSCNLIGLGCTKILTFGHPILGQNLAPNCPILHLVGHGIRDNKECCPPLIYLK</sequence>
<keyword evidence="2" id="KW-0694">RNA-binding</keyword>
<evidence type="ECO:0000313" key="7">
    <source>
        <dbReference type="Proteomes" id="UP000585474"/>
    </source>
</evidence>
<dbReference type="PANTHER" id="PTHR10501">
    <property type="entry name" value="U1 SMALL NUCLEAR RIBONUCLEOPROTEIN A/U2 SMALL NUCLEAR RIBONUCLEOPROTEIN B"/>
    <property type="match status" value="1"/>
</dbReference>
<reference evidence="6 7" key="1">
    <citation type="submission" date="2019-07" db="EMBL/GenBank/DDBJ databases">
        <title>De Novo Assembly of kiwifruit Actinidia rufa.</title>
        <authorList>
            <person name="Sugita-Konishi S."/>
            <person name="Sato K."/>
            <person name="Mori E."/>
            <person name="Abe Y."/>
            <person name="Kisaki G."/>
            <person name="Hamano K."/>
            <person name="Suezawa K."/>
            <person name="Otani M."/>
            <person name="Fukuda T."/>
            <person name="Manabe T."/>
            <person name="Gomi K."/>
            <person name="Tabuchi M."/>
            <person name="Akimitsu K."/>
            <person name="Kataoka I."/>
        </authorList>
    </citation>
    <scope>NUCLEOTIDE SEQUENCE [LARGE SCALE GENOMIC DNA]</scope>
    <source>
        <strain evidence="7">cv. Fuchu</strain>
    </source>
</reference>
<protein>
    <submittedName>
        <fullName evidence="6">RNA-binding (RRM/RBD/RNP motifs) family protein</fullName>
    </submittedName>
</protein>
<comment type="subcellular location">
    <subcellularLocation>
        <location evidence="1">Nucleus</location>
    </subcellularLocation>
</comment>
<evidence type="ECO:0000259" key="5">
    <source>
        <dbReference type="Pfam" id="PF00076"/>
    </source>
</evidence>
<organism evidence="6 7">
    <name type="scientific">Actinidia rufa</name>
    <dbReference type="NCBI Taxonomy" id="165716"/>
    <lineage>
        <taxon>Eukaryota</taxon>
        <taxon>Viridiplantae</taxon>
        <taxon>Streptophyta</taxon>
        <taxon>Embryophyta</taxon>
        <taxon>Tracheophyta</taxon>
        <taxon>Spermatophyta</taxon>
        <taxon>Magnoliopsida</taxon>
        <taxon>eudicotyledons</taxon>
        <taxon>Gunneridae</taxon>
        <taxon>Pentapetalae</taxon>
        <taxon>asterids</taxon>
        <taxon>Ericales</taxon>
        <taxon>Actinidiaceae</taxon>
        <taxon>Actinidia</taxon>
    </lineage>
</organism>
<evidence type="ECO:0000256" key="3">
    <source>
        <dbReference type="ARBA" id="ARBA00023242"/>
    </source>
</evidence>
<evidence type="ECO:0000256" key="2">
    <source>
        <dbReference type="ARBA" id="ARBA00022884"/>
    </source>
</evidence>
<evidence type="ECO:0000256" key="1">
    <source>
        <dbReference type="ARBA" id="ARBA00004123"/>
    </source>
</evidence>
<proteinExistence type="predicted"/>
<feature type="domain" description="RRM" evidence="5">
    <location>
        <begin position="40"/>
        <end position="100"/>
    </location>
</feature>
<dbReference type="AlphaFoldDB" id="A0A7J0G0B4"/>
<name>A0A7J0G0B4_9ERIC</name>
<dbReference type="InterPro" id="IPR012677">
    <property type="entry name" value="Nucleotide-bd_a/b_plait_sf"/>
</dbReference>
<feature type="region of interest" description="Disordered" evidence="4">
    <location>
        <begin position="1"/>
        <end position="31"/>
    </location>
</feature>
<dbReference type="CDD" id="cd12420">
    <property type="entry name" value="RRM_RBPMS_like"/>
    <property type="match status" value="1"/>
</dbReference>
<dbReference type="Pfam" id="PF00076">
    <property type="entry name" value="RRM_1"/>
    <property type="match status" value="1"/>
</dbReference>